<evidence type="ECO:0000313" key="1">
    <source>
        <dbReference type="EMBL" id="MFD1531541.1"/>
    </source>
</evidence>
<dbReference type="InterPro" id="IPR003462">
    <property type="entry name" value="ODC_Mu_crystall"/>
</dbReference>
<gene>
    <name evidence="1" type="ORF">ACFSCY_19075</name>
</gene>
<comment type="caution">
    <text evidence="1">The sequence shown here is derived from an EMBL/GenBank/DDBJ whole genome shotgun (WGS) entry which is preliminary data.</text>
</comment>
<dbReference type="Gene3D" id="3.30.1780.10">
    <property type="entry name" value="ornithine cyclodeaminase, domain 1"/>
    <property type="match status" value="1"/>
</dbReference>
<accession>A0ABW4FNM2</accession>
<sequence>MLLIDNEATASVLTMPAVVAVLEQAYEDLAAGDAICRPRIDLRFPVGDARSVYQWGTMEGGSASSGYFAIRMKSDVLTEVEYGGTRTQEKHCVAPGTFCGLVFLLSTRTGEPLALLNDGVLQRMRVGADSAIGTKHAARPDARVLGMLGSGGMARAHLEALLTVRPLERVQVYSPTRANRERYAAEMGERHGLEVVAVDEPRDAFRGADVVTACTDAAAEVIVGDWLAPGTHVTCIGGRLDARTRDRLDAWLRLGTAPAPATAPSWRPADEFLAYAARPSDPVWARHSHGRVRRPPQGPGAPRLVYLEDVLAGRDRARTNDAEITYSERGNIQGAQFFAVAGHVYEQCRERGLGRELPTSWFLQDIRD</sequence>
<dbReference type="Pfam" id="PF02423">
    <property type="entry name" value="OCD_Mu_crystall"/>
    <property type="match status" value="1"/>
</dbReference>
<name>A0ABW4FNM2_9PSEU</name>
<dbReference type="EMBL" id="JBHUCP010000012">
    <property type="protein sequence ID" value="MFD1531541.1"/>
    <property type="molecule type" value="Genomic_DNA"/>
</dbReference>
<dbReference type="RefSeq" id="WP_343978664.1">
    <property type="nucleotide sequence ID" value="NZ_BAAAJG010000010.1"/>
</dbReference>
<proteinExistence type="predicted"/>
<reference evidence="2" key="1">
    <citation type="journal article" date="2019" name="Int. J. Syst. Evol. Microbiol.">
        <title>The Global Catalogue of Microorganisms (GCM) 10K type strain sequencing project: providing services to taxonomists for standard genome sequencing and annotation.</title>
        <authorList>
            <consortium name="The Broad Institute Genomics Platform"/>
            <consortium name="The Broad Institute Genome Sequencing Center for Infectious Disease"/>
            <person name="Wu L."/>
            <person name="Ma J."/>
        </authorList>
    </citation>
    <scope>NUCLEOTIDE SEQUENCE [LARGE SCALE GENOMIC DNA]</scope>
    <source>
        <strain evidence="2">JCM 12165</strain>
    </source>
</reference>
<protein>
    <submittedName>
        <fullName evidence="1">Ornithine cyclodeaminase family protein</fullName>
    </submittedName>
</protein>
<organism evidence="1 2">
    <name type="scientific">Pseudonocardia aurantiaca</name>
    <dbReference type="NCBI Taxonomy" id="75290"/>
    <lineage>
        <taxon>Bacteria</taxon>
        <taxon>Bacillati</taxon>
        <taxon>Actinomycetota</taxon>
        <taxon>Actinomycetes</taxon>
        <taxon>Pseudonocardiales</taxon>
        <taxon>Pseudonocardiaceae</taxon>
        <taxon>Pseudonocardia</taxon>
    </lineage>
</organism>
<dbReference type="InterPro" id="IPR023401">
    <property type="entry name" value="ODC_N"/>
</dbReference>
<evidence type="ECO:0000313" key="2">
    <source>
        <dbReference type="Proteomes" id="UP001597145"/>
    </source>
</evidence>
<dbReference type="InterPro" id="IPR036291">
    <property type="entry name" value="NAD(P)-bd_dom_sf"/>
</dbReference>
<dbReference type="SUPFAM" id="SSF51735">
    <property type="entry name" value="NAD(P)-binding Rossmann-fold domains"/>
    <property type="match status" value="1"/>
</dbReference>
<dbReference type="PANTHER" id="PTHR13812">
    <property type="entry name" value="KETIMINE REDUCTASE MU-CRYSTALLIN"/>
    <property type="match status" value="1"/>
</dbReference>
<dbReference type="Proteomes" id="UP001597145">
    <property type="component" value="Unassembled WGS sequence"/>
</dbReference>
<dbReference type="Gene3D" id="3.40.50.720">
    <property type="entry name" value="NAD(P)-binding Rossmann-like Domain"/>
    <property type="match status" value="1"/>
</dbReference>
<keyword evidence="2" id="KW-1185">Reference proteome</keyword>
<dbReference type="PANTHER" id="PTHR13812:SF19">
    <property type="entry name" value="KETIMINE REDUCTASE MU-CRYSTALLIN"/>
    <property type="match status" value="1"/>
</dbReference>